<dbReference type="InterPro" id="IPR039538">
    <property type="entry name" value="BetI_C"/>
</dbReference>
<dbReference type="PANTHER" id="PTHR30055">
    <property type="entry name" value="HTH-TYPE TRANSCRIPTIONAL REGULATOR RUTR"/>
    <property type="match status" value="1"/>
</dbReference>
<dbReference type="SUPFAM" id="SSF48498">
    <property type="entry name" value="Tetracyclin repressor-like, C-terminal domain"/>
    <property type="match status" value="1"/>
</dbReference>
<evidence type="ECO:0000256" key="4">
    <source>
        <dbReference type="ARBA" id="ARBA00023163"/>
    </source>
</evidence>
<feature type="domain" description="HTH tetR-type" evidence="6">
    <location>
        <begin position="7"/>
        <end position="67"/>
    </location>
</feature>
<reference evidence="8" key="1">
    <citation type="submission" date="2016-10" db="EMBL/GenBank/DDBJ databases">
        <authorList>
            <person name="Varghese N."/>
            <person name="Submissions S."/>
        </authorList>
    </citation>
    <scope>NUCLEOTIDE SEQUENCE [LARGE SCALE GENOMIC DNA]</scope>
    <source>
        <strain evidence="8">DSM 22126</strain>
    </source>
</reference>
<dbReference type="Pfam" id="PF13977">
    <property type="entry name" value="TetR_C_6"/>
    <property type="match status" value="1"/>
</dbReference>
<protein>
    <submittedName>
        <fullName evidence="7">Regulatory protein, tetR family</fullName>
    </submittedName>
</protein>
<evidence type="ECO:0000256" key="1">
    <source>
        <dbReference type="ARBA" id="ARBA00022491"/>
    </source>
</evidence>
<evidence type="ECO:0000259" key="6">
    <source>
        <dbReference type="PROSITE" id="PS50977"/>
    </source>
</evidence>
<dbReference type="SUPFAM" id="SSF46689">
    <property type="entry name" value="Homeodomain-like"/>
    <property type="match status" value="1"/>
</dbReference>
<evidence type="ECO:0000256" key="5">
    <source>
        <dbReference type="PROSITE-ProRule" id="PRU00335"/>
    </source>
</evidence>
<dbReference type="PROSITE" id="PS50977">
    <property type="entry name" value="HTH_TETR_2"/>
    <property type="match status" value="1"/>
</dbReference>
<proteinExistence type="predicted"/>
<evidence type="ECO:0000313" key="7">
    <source>
        <dbReference type="EMBL" id="SDS41636.1"/>
    </source>
</evidence>
<dbReference type="Proteomes" id="UP000185663">
    <property type="component" value="Chromosome I"/>
</dbReference>
<evidence type="ECO:0000313" key="8">
    <source>
        <dbReference type="Proteomes" id="UP000185663"/>
    </source>
</evidence>
<dbReference type="EMBL" id="LT629776">
    <property type="protein sequence ID" value="SDS41636.1"/>
    <property type="molecule type" value="Genomic_DNA"/>
</dbReference>
<keyword evidence="4" id="KW-0804">Transcription</keyword>
<dbReference type="InterPro" id="IPR036271">
    <property type="entry name" value="Tet_transcr_reg_TetR-rel_C_sf"/>
</dbReference>
<dbReference type="AlphaFoldDB" id="A0A1H1S1C6"/>
<dbReference type="GO" id="GO:0000976">
    <property type="term" value="F:transcription cis-regulatory region binding"/>
    <property type="evidence" value="ECO:0007669"/>
    <property type="project" value="TreeGrafter"/>
</dbReference>
<dbReference type="GO" id="GO:0003700">
    <property type="term" value="F:DNA-binding transcription factor activity"/>
    <property type="evidence" value="ECO:0007669"/>
    <property type="project" value="TreeGrafter"/>
</dbReference>
<dbReference type="STRING" id="545619.SAMN04489860_1502"/>
<dbReference type="OrthoDB" id="7505659at2"/>
<dbReference type="RefSeq" id="WP_083372118.1">
    <property type="nucleotide sequence ID" value="NZ_LT629776.1"/>
</dbReference>
<organism evidence="7 8">
    <name type="scientific">Paraoerskovia marina</name>
    <dbReference type="NCBI Taxonomy" id="545619"/>
    <lineage>
        <taxon>Bacteria</taxon>
        <taxon>Bacillati</taxon>
        <taxon>Actinomycetota</taxon>
        <taxon>Actinomycetes</taxon>
        <taxon>Micrococcales</taxon>
        <taxon>Cellulomonadaceae</taxon>
        <taxon>Paraoerskovia</taxon>
    </lineage>
</organism>
<gene>
    <name evidence="7" type="ORF">SAMN04489860_1502</name>
</gene>
<dbReference type="InterPro" id="IPR009057">
    <property type="entry name" value="Homeodomain-like_sf"/>
</dbReference>
<evidence type="ECO:0000256" key="2">
    <source>
        <dbReference type="ARBA" id="ARBA00023015"/>
    </source>
</evidence>
<dbReference type="InterPro" id="IPR001647">
    <property type="entry name" value="HTH_TetR"/>
</dbReference>
<dbReference type="InterPro" id="IPR050109">
    <property type="entry name" value="HTH-type_TetR-like_transc_reg"/>
</dbReference>
<accession>A0A1H1S1C6</accession>
<evidence type="ECO:0000256" key="3">
    <source>
        <dbReference type="ARBA" id="ARBA00023125"/>
    </source>
</evidence>
<feature type="DNA-binding region" description="H-T-H motif" evidence="5">
    <location>
        <begin position="30"/>
        <end position="49"/>
    </location>
</feature>
<keyword evidence="1" id="KW-0678">Repressor</keyword>
<dbReference type="Gene3D" id="1.10.357.10">
    <property type="entry name" value="Tetracycline Repressor, domain 2"/>
    <property type="match status" value="1"/>
</dbReference>
<sequence length="201" mass="21419">MARPKDADAARRISEAVRAVMARGGPQSLSVRAVASEAGCSTGLIMHTFADKRALLAHARALQHERAARRLAAIDEDMADAPAAARLRETLMAALPDDDERTQDARIWLGFLAAALDDDELRARHVAGNRSFVERVRGLVGEARPDDPRLDVAATTLALVSLVEGLTSLSTADTELYSPEARAAAVDRALTAHGLGSLPPR</sequence>
<keyword evidence="3 5" id="KW-0238">DNA-binding</keyword>
<dbReference type="Pfam" id="PF00440">
    <property type="entry name" value="TetR_N"/>
    <property type="match status" value="1"/>
</dbReference>
<name>A0A1H1S1C6_9CELL</name>
<dbReference type="PANTHER" id="PTHR30055:SF234">
    <property type="entry name" value="HTH-TYPE TRANSCRIPTIONAL REGULATOR BETI"/>
    <property type="match status" value="1"/>
</dbReference>
<keyword evidence="2" id="KW-0805">Transcription regulation</keyword>
<keyword evidence="8" id="KW-1185">Reference proteome</keyword>
<dbReference type="eggNOG" id="COG1309">
    <property type="taxonomic scope" value="Bacteria"/>
</dbReference>